<dbReference type="OrthoDB" id="9771846at2"/>
<dbReference type="Gene3D" id="3.40.50.2000">
    <property type="entry name" value="Glycogen Phosphorylase B"/>
    <property type="match status" value="2"/>
</dbReference>
<reference evidence="4 5" key="1">
    <citation type="submission" date="2019-03" db="EMBL/GenBank/DDBJ databases">
        <title>Genomics of glacier-inhabiting Cryobacterium strains.</title>
        <authorList>
            <person name="Liu Q."/>
            <person name="Xin Y.-H."/>
        </authorList>
    </citation>
    <scope>NUCLEOTIDE SEQUENCE [LARGE SCALE GENOMIC DNA]</scope>
    <source>
        <strain evidence="4 5">TMT1-1</strain>
    </source>
</reference>
<dbReference type="InterPro" id="IPR028098">
    <property type="entry name" value="Glyco_trans_4-like_N"/>
</dbReference>
<keyword evidence="2 4" id="KW-0808">Transferase</keyword>
<dbReference type="PANTHER" id="PTHR12526:SF510">
    <property type="entry name" value="D-INOSITOL 3-PHOSPHATE GLYCOSYLTRANSFERASE"/>
    <property type="match status" value="1"/>
</dbReference>
<feature type="domain" description="Glycosyltransferase subfamily 4-like N-terminal" evidence="3">
    <location>
        <begin position="19"/>
        <end position="187"/>
    </location>
</feature>
<keyword evidence="1" id="KW-0328">Glycosyltransferase</keyword>
<keyword evidence="5" id="KW-1185">Reference proteome</keyword>
<sequence>MRVAYLCVDPGVPVFGTKGSSVHVQEVVRAFRERDMPVTVYCTRRGSDVPADLHDLPVVERTVAATESPAERERAIASAAQSLADAAIEDGCDLVYERYSLFSTASAVIARATGSPVILEVNAPLIDEQRTHRTLVDEAGARADTTRVVTAATVVVCVSEPVAAWVRPFTTSPRRITVVANGVNTRRIVPPAHSSVTTGFTVGFIGTLKPWHGVDVLIRATARAESAARANSGRLAAEPPWRLRIVGDGPERAALRQLASNYPLDVEFTGAVAPERVPELLAGFDVAAAPYPAGQDQYFSPLKLYEYLSAGLPVVASAVGQIPTVIVDDCTGLLVPPGDEVALADALGRVNEDRALRVRLGRAARALAVERHDWRTVVGRILDQLSAADQAQLKAGAADSFAPQPALLIGGRR</sequence>
<dbReference type="EMBL" id="SOGT01000006">
    <property type="protein sequence ID" value="TFD27276.1"/>
    <property type="molecule type" value="Genomic_DNA"/>
</dbReference>
<dbReference type="GO" id="GO:0016757">
    <property type="term" value="F:glycosyltransferase activity"/>
    <property type="evidence" value="ECO:0007669"/>
    <property type="project" value="UniProtKB-KW"/>
</dbReference>
<organism evidence="4 5">
    <name type="scientific">Cryobacterium lyxosi</name>
    <dbReference type="NCBI Taxonomy" id="1259228"/>
    <lineage>
        <taxon>Bacteria</taxon>
        <taxon>Bacillati</taxon>
        <taxon>Actinomycetota</taxon>
        <taxon>Actinomycetes</taxon>
        <taxon>Micrococcales</taxon>
        <taxon>Microbacteriaceae</taxon>
        <taxon>Cryobacterium</taxon>
    </lineage>
</organism>
<protein>
    <submittedName>
        <fullName evidence="4">Glycosyltransferase family 1 protein</fullName>
    </submittedName>
</protein>
<dbReference type="CDD" id="cd03801">
    <property type="entry name" value="GT4_PimA-like"/>
    <property type="match status" value="1"/>
</dbReference>
<dbReference type="RefSeq" id="WP_134571883.1">
    <property type="nucleotide sequence ID" value="NZ_SOGT01000006.1"/>
</dbReference>
<proteinExistence type="predicted"/>
<dbReference type="AlphaFoldDB" id="A0A4R8ZIR1"/>
<dbReference type="Pfam" id="PF13692">
    <property type="entry name" value="Glyco_trans_1_4"/>
    <property type="match status" value="1"/>
</dbReference>
<accession>A0A4R8ZIR1</accession>
<gene>
    <name evidence="4" type="ORF">E3T27_05795</name>
</gene>
<dbReference type="SUPFAM" id="SSF53756">
    <property type="entry name" value="UDP-Glycosyltransferase/glycogen phosphorylase"/>
    <property type="match status" value="1"/>
</dbReference>
<dbReference type="PANTHER" id="PTHR12526">
    <property type="entry name" value="GLYCOSYLTRANSFERASE"/>
    <property type="match status" value="1"/>
</dbReference>
<dbReference type="Pfam" id="PF13439">
    <property type="entry name" value="Glyco_transf_4"/>
    <property type="match status" value="1"/>
</dbReference>
<name>A0A4R8ZIR1_9MICO</name>
<evidence type="ECO:0000313" key="5">
    <source>
        <dbReference type="Proteomes" id="UP000298424"/>
    </source>
</evidence>
<evidence type="ECO:0000256" key="2">
    <source>
        <dbReference type="ARBA" id="ARBA00022679"/>
    </source>
</evidence>
<comment type="caution">
    <text evidence="4">The sequence shown here is derived from an EMBL/GenBank/DDBJ whole genome shotgun (WGS) entry which is preliminary data.</text>
</comment>
<evidence type="ECO:0000313" key="4">
    <source>
        <dbReference type="EMBL" id="TFD27276.1"/>
    </source>
</evidence>
<dbReference type="Proteomes" id="UP000298424">
    <property type="component" value="Unassembled WGS sequence"/>
</dbReference>
<evidence type="ECO:0000259" key="3">
    <source>
        <dbReference type="Pfam" id="PF13439"/>
    </source>
</evidence>
<evidence type="ECO:0000256" key="1">
    <source>
        <dbReference type="ARBA" id="ARBA00022676"/>
    </source>
</evidence>